<dbReference type="Proteomes" id="UP000195880">
    <property type="component" value="Plasmid pMDJK44.1"/>
</dbReference>
<dbReference type="OrthoDB" id="4298081at2"/>
<dbReference type="Pfam" id="PF13649">
    <property type="entry name" value="Methyltransf_25"/>
    <property type="match status" value="1"/>
</dbReference>
<name>A0A291W3N0_9ACTN</name>
<dbReference type="GO" id="GO:0008168">
    <property type="term" value="F:methyltransferase activity"/>
    <property type="evidence" value="ECO:0007669"/>
    <property type="project" value="UniProtKB-KW"/>
</dbReference>
<accession>A0A291W3N0</accession>
<feature type="domain" description="Methyltransferase" evidence="3">
    <location>
        <begin position="47"/>
        <end position="141"/>
    </location>
</feature>
<dbReference type="GO" id="GO:0032259">
    <property type="term" value="P:methylation"/>
    <property type="evidence" value="ECO:0007669"/>
    <property type="project" value="UniProtKB-KW"/>
</dbReference>
<organism evidence="4 5">
    <name type="scientific">Streptomyces alboflavus</name>
    <dbReference type="NCBI Taxonomy" id="67267"/>
    <lineage>
        <taxon>Bacteria</taxon>
        <taxon>Bacillati</taxon>
        <taxon>Actinomycetota</taxon>
        <taxon>Actinomycetes</taxon>
        <taxon>Kitasatosporales</taxon>
        <taxon>Streptomycetaceae</taxon>
        <taxon>Streptomyces</taxon>
    </lineage>
</organism>
<dbReference type="PANTHER" id="PTHR44942:SF4">
    <property type="entry name" value="METHYLTRANSFERASE TYPE 11 DOMAIN-CONTAINING PROTEIN"/>
    <property type="match status" value="1"/>
</dbReference>
<dbReference type="PANTHER" id="PTHR44942">
    <property type="entry name" value="METHYLTRANSF_11 DOMAIN-CONTAINING PROTEIN"/>
    <property type="match status" value="1"/>
</dbReference>
<keyword evidence="2 4" id="KW-0808">Transferase</keyword>
<evidence type="ECO:0000256" key="1">
    <source>
        <dbReference type="ARBA" id="ARBA00022603"/>
    </source>
</evidence>
<sequence>MARDALTGWDDDSTAAAYAEFTRAFPMYGSSSRDLVARARLASGRLIVDLCGGTGTTAEAILAQAPSDATVLSLDSAAAMQRIGRRTLSDPRLSWIHAPAEDLAEHAAAHSVDAIVCNSAIWKTDVPAVFTAVRRVLRPGGRFVFNIGGSFAGLHPDPQTSRTRPSLTTLIDHIAAHDYGLPPPQHTGSPKLPLQTITSHLANAGLTLVTADITAQHTTMAERRAWLTIPAFARPDGFTYEQQMAILKKAYAQTRPDNVTVTRWLVVVARLDLSQA</sequence>
<evidence type="ECO:0000259" key="3">
    <source>
        <dbReference type="Pfam" id="PF13649"/>
    </source>
</evidence>
<keyword evidence="5" id="KW-1185">Reference proteome</keyword>
<evidence type="ECO:0000313" key="5">
    <source>
        <dbReference type="Proteomes" id="UP000195880"/>
    </source>
</evidence>
<dbReference type="InterPro" id="IPR041698">
    <property type="entry name" value="Methyltransf_25"/>
</dbReference>
<keyword evidence="1 4" id="KW-0489">Methyltransferase</keyword>
<dbReference type="EMBL" id="CP023976">
    <property type="protein sequence ID" value="ATM24604.1"/>
    <property type="molecule type" value="Genomic_DNA"/>
</dbReference>
<dbReference type="SUPFAM" id="SSF53335">
    <property type="entry name" value="S-adenosyl-L-methionine-dependent methyltransferases"/>
    <property type="match status" value="1"/>
</dbReference>
<dbReference type="KEGG" id="salf:SMD44_p10105"/>
<dbReference type="AlphaFoldDB" id="A0A291W3N0"/>
<evidence type="ECO:0000313" key="4">
    <source>
        <dbReference type="EMBL" id="ATM24604.1"/>
    </source>
</evidence>
<protein>
    <submittedName>
        <fullName evidence="4">Methyltransferase type 11</fullName>
    </submittedName>
</protein>
<proteinExistence type="predicted"/>
<reference evidence="4 5" key="1">
    <citation type="submission" date="2017-10" db="EMBL/GenBank/DDBJ databases">
        <title>Streptomyces alboflavus Genome sequencing and assembly.</title>
        <authorList>
            <person name="Wang Y."/>
            <person name="Du B."/>
            <person name="Ding Y."/>
            <person name="Liu H."/>
            <person name="Hou Q."/>
            <person name="Liu K."/>
            <person name="Wang C."/>
            <person name="Yao L."/>
        </authorList>
    </citation>
    <scope>NUCLEOTIDE SEQUENCE [LARGE SCALE GENOMIC DNA]</scope>
    <source>
        <strain evidence="4 5">MDJK44</strain>
        <plasmid evidence="5">Plasmid pmdjk44.1</plasmid>
    </source>
</reference>
<geneLocation type="plasmid" evidence="5">
    <name>pmdjk44.1</name>
</geneLocation>
<dbReference type="InterPro" id="IPR029063">
    <property type="entry name" value="SAM-dependent_MTases_sf"/>
</dbReference>
<evidence type="ECO:0000256" key="2">
    <source>
        <dbReference type="ARBA" id="ARBA00022679"/>
    </source>
</evidence>
<dbReference type="RefSeq" id="WP_100112436.1">
    <property type="nucleotide sequence ID" value="NZ_CP023976.1"/>
</dbReference>
<dbReference type="CDD" id="cd02440">
    <property type="entry name" value="AdoMet_MTases"/>
    <property type="match status" value="1"/>
</dbReference>
<gene>
    <name evidence="4" type="ORF">SMD44_p10105</name>
</gene>
<dbReference type="InterPro" id="IPR051052">
    <property type="entry name" value="Diverse_substrate_MTase"/>
</dbReference>
<dbReference type="Gene3D" id="3.40.50.150">
    <property type="entry name" value="Vaccinia Virus protein VP39"/>
    <property type="match status" value="1"/>
</dbReference>
<keyword evidence="4" id="KW-0614">Plasmid</keyword>